<organism evidence="12 13">
    <name type="scientific">Oncorhynchus mykiss</name>
    <name type="common">Rainbow trout</name>
    <name type="synonym">Salmo gairdneri</name>
    <dbReference type="NCBI Taxonomy" id="8022"/>
    <lineage>
        <taxon>Eukaryota</taxon>
        <taxon>Metazoa</taxon>
        <taxon>Chordata</taxon>
        <taxon>Craniata</taxon>
        <taxon>Vertebrata</taxon>
        <taxon>Euteleostomi</taxon>
        <taxon>Actinopterygii</taxon>
        <taxon>Neopterygii</taxon>
        <taxon>Teleostei</taxon>
        <taxon>Protacanthopterygii</taxon>
        <taxon>Salmoniformes</taxon>
        <taxon>Salmonidae</taxon>
        <taxon>Salmoninae</taxon>
        <taxon>Oncorhynchus</taxon>
    </lineage>
</organism>
<feature type="domain" description="C2H2-type" evidence="11">
    <location>
        <begin position="227"/>
        <end position="254"/>
    </location>
</feature>
<keyword evidence="5" id="KW-0862">Zinc</keyword>
<dbReference type="GeneTree" id="ENSGT00940000157208"/>
<keyword evidence="6" id="KW-0805">Transcription regulation</keyword>
<dbReference type="Pfam" id="PF00096">
    <property type="entry name" value="zf-C2H2"/>
    <property type="match status" value="6"/>
</dbReference>
<dbReference type="InterPro" id="IPR001214">
    <property type="entry name" value="SET_dom"/>
</dbReference>
<evidence type="ECO:0000313" key="13">
    <source>
        <dbReference type="Proteomes" id="UP000694395"/>
    </source>
</evidence>
<comment type="subcellular location">
    <subcellularLocation>
        <location evidence="1">Nucleus</location>
    </subcellularLocation>
</comment>
<dbReference type="GO" id="GO:0005634">
    <property type="term" value="C:nucleus"/>
    <property type="evidence" value="ECO:0007669"/>
    <property type="project" value="UniProtKB-SubCell"/>
</dbReference>
<feature type="compositionally biased region" description="Basic and acidic residues" evidence="10">
    <location>
        <begin position="300"/>
        <end position="309"/>
    </location>
</feature>
<feature type="compositionally biased region" description="Polar residues" evidence="10">
    <location>
        <begin position="592"/>
        <end position="602"/>
    </location>
</feature>
<reference evidence="12" key="1">
    <citation type="submission" date="2020-07" db="EMBL/GenBank/DDBJ databases">
        <title>A long reads based de novo assembly of the rainbow trout Arlee double haploid line genome.</title>
        <authorList>
            <person name="Gao G."/>
            <person name="Palti Y."/>
        </authorList>
    </citation>
    <scope>NUCLEOTIDE SEQUENCE [LARGE SCALE GENOMIC DNA]</scope>
</reference>
<feature type="compositionally biased region" description="Acidic residues" evidence="10">
    <location>
        <begin position="629"/>
        <end position="644"/>
    </location>
</feature>
<reference evidence="12" key="3">
    <citation type="submission" date="2025-09" db="UniProtKB">
        <authorList>
            <consortium name="Ensembl"/>
        </authorList>
    </citation>
    <scope>IDENTIFICATION</scope>
</reference>
<dbReference type="PROSITE" id="PS00028">
    <property type="entry name" value="ZINC_FINGER_C2H2_1"/>
    <property type="match status" value="7"/>
</dbReference>
<sequence>MCILDGSGHVKFCVDASEPDIGSWLKHIQFAPTALQHNLTPCQIDDQIFYRVTQEIQPGEELLLFMKAEQYSCDTMAPDMHEERQYRCEDCDQLFESVSELLDHQKVPCGTPPSAFLGNPGGDSSDLEGPEGLDHHDHNGPQECKECDQVFPDLQSLEAHSLSHSEERDYKCDQCPKAFNWKSNLIRHQMSHDSGKHYECENCTKVFTDPSNLQRHIRSQHVGARAHACPDCGKTFATSSGLKQHKHIHSSVKPFICKSLRPFICKELRPPGLKGEPQSPPDEPSKKRQSRTSESPFDLTTKRKQEEKVLAPFVPVSKSKPEASSRSTNQDQPLDLSMGGTRNRSSSHAPRGEESKKIHVFGEDKAGMELPKADTSLQHARPTPLFMDPIYRVEKRKMNDPFEALKDKYMRPAPGFLFHPQMSAIENMAEKLETFGSLNPESGDLMRSVPSMFDFRAPPTALPETLLRKGKERYTCRYCGKLFPRSANLTRHLRTHTGEQPYRCKYCDRSFSISSNLQRHIRNIHNKEKPFKCHLCDRCFGQQTNLDRHLKKHENGNLSGTAASSPRSELDSSSAILDDKEDSYFNEIRNFIGNTGQNQPSPDHSEEGLNGGPFEEEKPLVASHGSRDLEEEGGEVGAEEEEGEQSNNADGKPRDEAHPGNLDGDILHNEIELDGPSDLELNCKTSPRRYEEEEDQSSYSALDHIRHFSDMHKMEDSEFSDGDSTSFGSPSLPEAVKQPLYRKSKSQAYAMMLSLADKDALHPANHTPATMWHSLARAAAESSAIQSLSHV</sequence>
<keyword evidence="3" id="KW-0677">Repeat</keyword>
<dbReference type="FunFam" id="3.30.160.60:FF:000112">
    <property type="entry name" value="Mds1 and evi1 complex locus protein"/>
    <property type="match status" value="1"/>
</dbReference>
<feature type="region of interest" description="Disordered" evidence="10">
    <location>
        <begin position="268"/>
        <end position="357"/>
    </location>
</feature>
<dbReference type="FunFam" id="3.30.160.60:FF:000192">
    <property type="entry name" value="Mds1 and evi1 complex locus protein"/>
    <property type="match status" value="1"/>
</dbReference>
<dbReference type="Pfam" id="PF13912">
    <property type="entry name" value="zf-C2H2_6"/>
    <property type="match status" value="1"/>
</dbReference>
<dbReference type="InterPro" id="IPR036236">
    <property type="entry name" value="Znf_C2H2_sf"/>
</dbReference>
<keyword evidence="4 9" id="KW-0863">Zinc-finger</keyword>
<proteinExistence type="predicted"/>
<keyword evidence="13" id="KW-1185">Reference proteome</keyword>
<dbReference type="SUPFAM" id="SSF57667">
    <property type="entry name" value="beta-beta-alpha zinc fingers"/>
    <property type="match status" value="5"/>
</dbReference>
<dbReference type="FunFam" id="3.30.160.60:FF:001912">
    <property type="entry name" value="Hamlet, isoform B"/>
    <property type="match status" value="1"/>
</dbReference>
<dbReference type="FunFam" id="3.30.160.60:FF:000929">
    <property type="entry name" value="Uncharacterized protein, isoform B"/>
    <property type="match status" value="1"/>
</dbReference>
<evidence type="ECO:0000256" key="6">
    <source>
        <dbReference type="ARBA" id="ARBA00023015"/>
    </source>
</evidence>
<dbReference type="GO" id="GO:0008270">
    <property type="term" value="F:zinc ion binding"/>
    <property type="evidence" value="ECO:0007669"/>
    <property type="project" value="UniProtKB-KW"/>
</dbReference>
<dbReference type="FunFam" id="3.30.160.60:FF:000150">
    <property type="entry name" value="Mds1 and evi1 complex locus protein"/>
    <property type="match status" value="1"/>
</dbReference>
<dbReference type="AlphaFoldDB" id="A0A8K9UG24"/>
<evidence type="ECO:0000256" key="5">
    <source>
        <dbReference type="ARBA" id="ARBA00022833"/>
    </source>
</evidence>
<evidence type="ECO:0000259" key="11">
    <source>
        <dbReference type="PROSITE" id="PS50157"/>
    </source>
</evidence>
<evidence type="ECO:0000256" key="1">
    <source>
        <dbReference type="ARBA" id="ARBA00004123"/>
    </source>
</evidence>
<keyword evidence="2" id="KW-0479">Metal-binding</keyword>
<dbReference type="PANTHER" id="PTHR16515:SF66">
    <property type="entry name" value="C2H2-TYPE DOMAIN-CONTAINING PROTEIN"/>
    <property type="match status" value="1"/>
</dbReference>
<feature type="region of interest" description="Disordered" evidence="10">
    <location>
        <begin position="112"/>
        <end position="139"/>
    </location>
</feature>
<dbReference type="PANTHER" id="PTHR16515">
    <property type="entry name" value="PR DOMAIN ZINC FINGER PROTEIN"/>
    <property type="match status" value="1"/>
</dbReference>
<evidence type="ECO:0000256" key="4">
    <source>
        <dbReference type="ARBA" id="ARBA00022771"/>
    </source>
</evidence>
<dbReference type="GO" id="GO:0010468">
    <property type="term" value="P:regulation of gene expression"/>
    <property type="evidence" value="ECO:0007669"/>
    <property type="project" value="TreeGrafter"/>
</dbReference>
<feature type="compositionally biased region" description="Polar residues" evidence="10">
    <location>
        <begin position="556"/>
        <end position="575"/>
    </location>
</feature>
<dbReference type="InterPro" id="IPR050331">
    <property type="entry name" value="Zinc_finger"/>
</dbReference>
<feature type="compositionally biased region" description="Polar residues" evidence="10">
    <location>
        <begin position="322"/>
        <end position="332"/>
    </location>
</feature>
<accession>A0A8K9UG24</accession>
<dbReference type="Gene3D" id="2.170.270.10">
    <property type="entry name" value="SET domain"/>
    <property type="match status" value="1"/>
</dbReference>
<evidence type="ECO:0000256" key="3">
    <source>
        <dbReference type="ARBA" id="ARBA00022737"/>
    </source>
</evidence>
<evidence type="ECO:0000256" key="8">
    <source>
        <dbReference type="ARBA" id="ARBA00023242"/>
    </source>
</evidence>
<evidence type="ECO:0000256" key="2">
    <source>
        <dbReference type="ARBA" id="ARBA00022723"/>
    </source>
</evidence>
<evidence type="ECO:0000256" key="10">
    <source>
        <dbReference type="SAM" id="MobiDB-lite"/>
    </source>
</evidence>
<keyword evidence="7" id="KW-0804">Transcription</keyword>
<dbReference type="Pfam" id="PF21549">
    <property type="entry name" value="PRDM2_PR"/>
    <property type="match status" value="1"/>
</dbReference>
<feature type="region of interest" description="Disordered" evidence="10">
    <location>
        <begin position="591"/>
        <end position="679"/>
    </location>
</feature>
<feature type="region of interest" description="Disordered" evidence="10">
    <location>
        <begin position="553"/>
        <end position="578"/>
    </location>
</feature>
<evidence type="ECO:0000256" key="7">
    <source>
        <dbReference type="ARBA" id="ARBA00023163"/>
    </source>
</evidence>
<dbReference type="PROSITE" id="PS50157">
    <property type="entry name" value="ZINC_FINGER_C2H2_2"/>
    <property type="match status" value="8"/>
</dbReference>
<feature type="domain" description="C2H2-type" evidence="11">
    <location>
        <begin position="170"/>
        <end position="197"/>
    </location>
</feature>
<feature type="domain" description="C2H2-type" evidence="11">
    <location>
        <begin position="86"/>
        <end position="113"/>
    </location>
</feature>
<evidence type="ECO:0000256" key="9">
    <source>
        <dbReference type="PROSITE-ProRule" id="PRU00042"/>
    </source>
</evidence>
<feature type="domain" description="C2H2-type" evidence="11">
    <location>
        <begin position="474"/>
        <end position="501"/>
    </location>
</feature>
<dbReference type="Gene3D" id="3.30.160.60">
    <property type="entry name" value="Classic Zinc Finger"/>
    <property type="match status" value="7"/>
</dbReference>
<feature type="domain" description="C2H2-type" evidence="11">
    <location>
        <begin position="531"/>
        <end position="558"/>
    </location>
</feature>
<dbReference type="Proteomes" id="UP000694395">
    <property type="component" value="Chromosome 27"/>
</dbReference>
<dbReference type="FunFam" id="3.30.160.60:FF:000159">
    <property type="entry name" value="Mds1 and evi1 complex locus protein"/>
    <property type="match status" value="1"/>
</dbReference>
<dbReference type="SMART" id="SM00355">
    <property type="entry name" value="ZnF_C2H2"/>
    <property type="match status" value="8"/>
</dbReference>
<protein>
    <submittedName>
        <fullName evidence="12">MDS1 and EVI1 complex locus</fullName>
    </submittedName>
</protein>
<dbReference type="Ensembl" id="ENSOMYT00000147601.1">
    <property type="protein sequence ID" value="ENSOMYP00000108268.1"/>
    <property type="gene ID" value="ENSOMYG00000045979.2"/>
</dbReference>
<dbReference type="InterPro" id="IPR013087">
    <property type="entry name" value="Znf_C2H2_type"/>
</dbReference>
<reference evidence="12" key="2">
    <citation type="submission" date="2025-08" db="UniProtKB">
        <authorList>
            <consortium name="Ensembl"/>
        </authorList>
    </citation>
    <scope>IDENTIFICATION</scope>
</reference>
<keyword evidence="8" id="KW-0539">Nucleus</keyword>
<name>A0A8K9UG24_ONCMY</name>
<dbReference type="InterPro" id="IPR046341">
    <property type="entry name" value="SET_dom_sf"/>
</dbReference>
<feature type="domain" description="C2H2-type" evidence="11">
    <location>
        <begin position="198"/>
        <end position="226"/>
    </location>
</feature>
<feature type="domain" description="C2H2-type" evidence="11">
    <location>
        <begin position="142"/>
        <end position="169"/>
    </location>
</feature>
<feature type="domain" description="C2H2-type" evidence="11">
    <location>
        <begin position="502"/>
        <end position="530"/>
    </location>
</feature>
<evidence type="ECO:0000313" key="12">
    <source>
        <dbReference type="Ensembl" id="ENSOMYP00000108268.1"/>
    </source>
</evidence>